<proteinExistence type="predicted"/>
<keyword evidence="2" id="KW-1185">Reference proteome</keyword>
<sequence length="116" mass="13442">MDIGHPIRNIFSVIDKDEDLKLFPTIERVSNQANNNIAISRNRISVIRNLFLKIICLLNEFISIIRTSVETENTFVITHGTGCVTDHSRKIRKRIFANRFPEIPKDTILILQLLNR</sequence>
<reference evidence="1 2" key="1">
    <citation type="submission" date="2017-07" db="EMBL/GenBank/DDBJ databases">
        <title>Bifidobacterium novel species.</title>
        <authorList>
            <person name="Lugli G.A."/>
            <person name="Milani C."/>
            <person name="Duranti S."/>
            <person name="Mangifesta M."/>
        </authorList>
    </citation>
    <scope>NUCLEOTIDE SEQUENCE [LARGE SCALE GENOMIC DNA]</scope>
    <source>
        <strain evidence="2">Uis1B</strain>
    </source>
</reference>
<dbReference type="Proteomes" id="UP000235050">
    <property type="component" value="Unassembled WGS sequence"/>
</dbReference>
<protein>
    <submittedName>
        <fullName evidence="1">Uncharacterized protein</fullName>
    </submittedName>
</protein>
<name>A0A2N5JD11_9BIFI</name>
<dbReference type="EMBL" id="NMWU01000002">
    <property type="protein sequence ID" value="PLS32113.1"/>
    <property type="molecule type" value="Genomic_DNA"/>
</dbReference>
<evidence type="ECO:0000313" key="2">
    <source>
        <dbReference type="Proteomes" id="UP000235050"/>
    </source>
</evidence>
<comment type="caution">
    <text evidence="1">The sequence shown here is derived from an EMBL/GenBank/DDBJ whole genome shotgun (WGS) entry which is preliminary data.</text>
</comment>
<dbReference type="AlphaFoldDB" id="A0A2N5JD11"/>
<gene>
    <name evidence="1" type="ORF">Uis1B_0206</name>
</gene>
<evidence type="ECO:0000313" key="1">
    <source>
        <dbReference type="EMBL" id="PLS32113.1"/>
    </source>
</evidence>
<organism evidence="1 2">
    <name type="scientific">Bifidobacterium margollesii</name>
    <dbReference type="NCBI Taxonomy" id="2020964"/>
    <lineage>
        <taxon>Bacteria</taxon>
        <taxon>Bacillati</taxon>
        <taxon>Actinomycetota</taxon>
        <taxon>Actinomycetes</taxon>
        <taxon>Bifidobacteriales</taxon>
        <taxon>Bifidobacteriaceae</taxon>
        <taxon>Bifidobacterium</taxon>
    </lineage>
</organism>
<accession>A0A2N5JD11</accession>